<proteinExistence type="predicted"/>
<organism evidence="2">
    <name type="scientific">Calcidiscus leptoporus</name>
    <dbReference type="NCBI Taxonomy" id="127549"/>
    <lineage>
        <taxon>Eukaryota</taxon>
        <taxon>Haptista</taxon>
        <taxon>Haptophyta</taxon>
        <taxon>Prymnesiophyceae</taxon>
        <taxon>Coccolithales</taxon>
        <taxon>Calcidiscaceae</taxon>
        <taxon>Calcidiscus</taxon>
    </lineage>
</organism>
<dbReference type="AlphaFoldDB" id="A0A7S0JG71"/>
<protein>
    <submittedName>
        <fullName evidence="2">Uncharacterized protein</fullName>
    </submittedName>
</protein>
<name>A0A7S0JG71_9EUKA</name>
<feature type="region of interest" description="Disordered" evidence="1">
    <location>
        <begin position="68"/>
        <end position="101"/>
    </location>
</feature>
<reference evidence="2" key="1">
    <citation type="submission" date="2021-01" db="EMBL/GenBank/DDBJ databases">
        <authorList>
            <person name="Corre E."/>
            <person name="Pelletier E."/>
            <person name="Niang G."/>
            <person name="Scheremetjew M."/>
            <person name="Finn R."/>
            <person name="Kale V."/>
            <person name="Holt S."/>
            <person name="Cochrane G."/>
            <person name="Meng A."/>
            <person name="Brown T."/>
            <person name="Cohen L."/>
        </authorList>
    </citation>
    <scope>NUCLEOTIDE SEQUENCE</scope>
    <source>
        <strain evidence="2">RCC1130</strain>
    </source>
</reference>
<sequence length="115" mass="12560">MPVAQLPCLDVPRSKKITEWITTVDCKEALMRSPPQQKKKIAEWITTMDCSEALSVQQPFTRLASWATGGQRQDTGRAAGHHAPPEKHSWSSVAAADPGSPLKTDALIAQTLAHF</sequence>
<evidence type="ECO:0000313" key="2">
    <source>
        <dbReference type="EMBL" id="CAD8549816.1"/>
    </source>
</evidence>
<accession>A0A7S0JG71</accession>
<evidence type="ECO:0000256" key="1">
    <source>
        <dbReference type="SAM" id="MobiDB-lite"/>
    </source>
</evidence>
<dbReference type="EMBL" id="HBER01050216">
    <property type="protein sequence ID" value="CAD8549816.1"/>
    <property type="molecule type" value="Transcribed_RNA"/>
</dbReference>
<gene>
    <name evidence="2" type="ORF">CLEP1334_LOCUS25106</name>
</gene>